<proteinExistence type="predicted"/>
<evidence type="ECO:0000313" key="2">
    <source>
        <dbReference type="Proteomes" id="UP000255224"/>
    </source>
</evidence>
<evidence type="ECO:0000313" key="1">
    <source>
        <dbReference type="EMBL" id="STD13100.1"/>
    </source>
</evidence>
<reference evidence="1 2" key="1">
    <citation type="submission" date="2018-06" db="EMBL/GenBank/DDBJ databases">
        <authorList>
            <consortium name="Pathogen Informatics"/>
            <person name="Doyle S."/>
        </authorList>
    </citation>
    <scope>NUCLEOTIDE SEQUENCE [LARGE SCALE GENOMIC DNA]</scope>
    <source>
        <strain evidence="1 2">NCTC13533</strain>
    </source>
</reference>
<dbReference type="AlphaFoldDB" id="A0A376ES79"/>
<dbReference type="EMBL" id="UFVQ01000003">
    <property type="protein sequence ID" value="STD13100.1"/>
    <property type="molecule type" value="Genomic_DNA"/>
</dbReference>
<organism evidence="1 2">
    <name type="scientific">Chryseobacterium carnipullorum</name>
    <dbReference type="NCBI Taxonomy" id="1124835"/>
    <lineage>
        <taxon>Bacteria</taxon>
        <taxon>Pseudomonadati</taxon>
        <taxon>Bacteroidota</taxon>
        <taxon>Flavobacteriia</taxon>
        <taxon>Flavobacteriales</taxon>
        <taxon>Weeksellaceae</taxon>
        <taxon>Chryseobacterium group</taxon>
        <taxon>Chryseobacterium</taxon>
    </lineage>
</organism>
<protein>
    <submittedName>
        <fullName evidence="1">Uncharacterized protein</fullName>
    </submittedName>
</protein>
<accession>A0A376ES79</accession>
<sequence length="43" mass="4717">MISGGISYPFPGECVDVCSDGITYRPLCRHEFICPDGEDPVIQ</sequence>
<gene>
    <name evidence="1" type="ORF">NCTC13533_05348</name>
</gene>
<name>A0A376ES79_CHRCU</name>
<dbReference type="Proteomes" id="UP000255224">
    <property type="component" value="Unassembled WGS sequence"/>
</dbReference>